<proteinExistence type="predicted"/>
<evidence type="ECO:0000313" key="2">
    <source>
        <dbReference type="EMBL" id="GAA0315410.1"/>
    </source>
</evidence>
<dbReference type="Gene3D" id="1.10.10.10">
    <property type="entry name" value="Winged helix-like DNA-binding domain superfamily/Winged helix DNA-binding domain"/>
    <property type="match status" value="1"/>
</dbReference>
<sequence length="157" mass="16656">MGLMDTPPPPPRLRPLAHIQSLPSWLVGRVAARGRGLVAEAVAAEGLKLTHHAVLAATAEYGPVAQAELGRRLAVDPKDMVGILNHLQEAGLVLRAPDPADRRKNAITVTPEGEAALTRCATLAEAANAQLLAPLTVREQGVLMELLRRVHEAPASF</sequence>
<dbReference type="Pfam" id="PF12802">
    <property type="entry name" value="MarR_2"/>
    <property type="match status" value="1"/>
</dbReference>
<dbReference type="InterPro" id="IPR036388">
    <property type="entry name" value="WH-like_DNA-bd_sf"/>
</dbReference>
<dbReference type="PROSITE" id="PS50995">
    <property type="entry name" value="HTH_MARR_2"/>
    <property type="match status" value="1"/>
</dbReference>
<name>A0ABN0VS34_9ACTN</name>
<dbReference type="SUPFAM" id="SSF46785">
    <property type="entry name" value="Winged helix' DNA-binding domain"/>
    <property type="match status" value="1"/>
</dbReference>
<keyword evidence="3" id="KW-1185">Reference proteome</keyword>
<dbReference type="Proteomes" id="UP001501867">
    <property type="component" value="Unassembled WGS sequence"/>
</dbReference>
<reference evidence="2 3" key="1">
    <citation type="journal article" date="2019" name="Int. J. Syst. Evol. Microbiol.">
        <title>The Global Catalogue of Microorganisms (GCM) 10K type strain sequencing project: providing services to taxonomists for standard genome sequencing and annotation.</title>
        <authorList>
            <consortium name="The Broad Institute Genomics Platform"/>
            <consortium name="The Broad Institute Genome Sequencing Center for Infectious Disease"/>
            <person name="Wu L."/>
            <person name="Ma J."/>
        </authorList>
    </citation>
    <scope>NUCLEOTIDE SEQUENCE [LARGE SCALE GENOMIC DNA]</scope>
    <source>
        <strain evidence="2 3">JCM 4505</strain>
    </source>
</reference>
<feature type="domain" description="HTH marR-type" evidence="1">
    <location>
        <begin position="20"/>
        <end position="152"/>
    </location>
</feature>
<accession>A0ABN0VS34</accession>
<dbReference type="PRINTS" id="PR00598">
    <property type="entry name" value="HTHMARR"/>
</dbReference>
<dbReference type="PANTHER" id="PTHR33164">
    <property type="entry name" value="TRANSCRIPTIONAL REGULATOR, MARR FAMILY"/>
    <property type="match status" value="1"/>
</dbReference>
<gene>
    <name evidence="2" type="ORF">GCM10010302_63220</name>
</gene>
<evidence type="ECO:0000313" key="3">
    <source>
        <dbReference type="Proteomes" id="UP001501867"/>
    </source>
</evidence>
<dbReference type="EMBL" id="BAAABV010000027">
    <property type="protein sequence ID" value="GAA0315410.1"/>
    <property type="molecule type" value="Genomic_DNA"/>
</dbReference>
<dbReference type="InterPro" id="IPR000835">
    <property type="entry name" value="HTH_MarR-typ"/>
</dbReference>
<comment type="caution">
    <text evidence="2">The sequence shown here is derived from an EMBL/GenBank/DDBJ whole genome shotgun (WGS) entry which is preliminary data.</text>
</comment>
<dbReference type="InterPro" id="IPR039422">
    <property type="entry name" value="MarR/SlyA-like"/>
</dbReference>
<dbReference type="PANTHER" id="PTHR33164:SF95">
    <property type="entry name" value="TRANSCRIPTIONAL REGULATOR"/>
    <property type="match status" value="1"/>
</dbReference>
<dbReference type="SMART" id="SM00347">
    <property type="entry name" value="HTH_MARR"/>
    <property type="match status" value="1"/>
</dbReference>
<dbReference type="InterPro" id="IPR036390">
    <property type="entry name" value="WH_DNA-bd_sf"/>
</dbReference>
<protein>
    <recommendedName>
        <fullName evidence="1">HTH marR-type domain-containing protein</fullName>
    </recommendedName>
</protein>
<evidence type="ECO:0000259" key="1">
    <source>
        <dbReference type="PROSITE" id="PS50995"/>
    </source>
</evidence>
<organism evidence="2 3">
    <name type="scientific">Streptomyces polychromogenes</name>
    <dbReference type="NCBI Taxonomy" id="67342"/>
    <lineage>
        <taxon>Bacteria</taxon>
        <taxon>Bacillati</taxon>
        <taxon>Actinomycetota</taxon>
        <taxon>Actinomycetes</taxon>
        <taxon>Kitasatosporales</taxon>
        <taxon>Streptomycetaceae</taxon>
        <taxon>Streptomyces</taxon>
    </lineage>
</organism>